<dbReference type="SUPFAM" id="SSF103481">
    <property type="entry name" value="Multidrug resistance efflux transporter EmrE"/>
    <property type="match status" value="2"/>
</dbReference>
<feature type="transmembrane region" description="Helical" evidence="8">
    <location>
        <begin position="272"/>
        <end position="290"/>
    </location>
</feature>
<keyword evidence="6 8" id="KW-1133">Transmembrane helix</keyword>
<protein>
    <submittedName>
        <fullName evidence="10">Chloramphenicol-sensitive protein RarD</fullName>
    </submittedName>
</protein>
<keyword evidence="3" id="KW-0813">Transport</keyword>
<comment type="similarity">
    <text evidence="2">Belongs to the EamA transporter family.</text>
</comment>
<feature type="transmembrane region" description="Helical" evidence="8">
    <location>
        <begin position="186"/>
        <end position="210"/>
    </location>
</feature>
<gene>
    <name evidence="10" type="ORF">FHX72_002859</name>
</gene>
<dbReference type="PANTHER" id="PTHR22911:SF137">
    <property type="entry name" value="SOLUTE CARRIER FAMILY 35 MEMBER G2-RELATED"/>
    <property type="match status" value="1"/>
</dbReference>
<evidence type="ECO:0000256" key="8">
    <source>
        <dbReference type="SAM" id="Phobius"/>
    </source>
</evidence>
<keyword evidence="11" id="KW-1185">Reference proteome</keyword>
<dbReference type="GO" id="GO:0005886">
    <property type="term" value="C:plasma membrane"/>
    <property type="evidence" value="ECO:0007669"/>
    <property type="project" value="UniProtKB-SubCell"/>
</dbReference>
<evidence type="ECO:0000256" key="7">
    <source>
        <dbReference type="ARBA" id="ARBA00023136"/>
    </source>
</evidence>
<evidence type="ECO:0000256" key="2">
    <source>
        <dbReference type="ARBA" id="ARBA00007362"/>
    </source>
</evidence>
<comment type="caution">
    <text evidence="10">The sequence shown here is derived from an EMBL/GenBank/DDBJ whole genome shotgun (WGS) entry which is preliminary data.</text>
</comment>
<dbReference type="Proteomes" id="UP000545286">
    <property type="component" value="Unassembled WGS sequence"/>
</dbReference>
<feature type="domain" description="EamA" evidence="9">
    <location>
        <begin position="152"/>
        <end position="286"/>
    </location>
</feature>
<comment type="subcellular location">
    <subcellularLocation>
        <location evidence="1">Cell membrane</location>
        <topology evidence="1">Multi-pass membrane protein</topology>
    </subcellularLocation>
</comment>
<organism evidence="10 11">
    <name type="scientific">Pseudoclavibacter helvolus</name>
    <dbReference type="NCBI Taxonomy" id="255205"/>
    <lineage>
        <taxon>Bacteria</taxon>
        <taxon>Bacillati</taxon>
        <taxon>Actinomycetota</taxon>
        <taxon>Actinomycetes</taxon>
        <taxon>Micrococcales</taxon>
        <taxon>Microbacteriaceae</taxon>
        <taxon>Pseudoclavibacter</taxon>
    </lineage>
</organism>
<feature type="domain" description="EamA" evidence="9">
    <location>
        <begin position="7"/>
        <end position="143"/>
    </location>
</feature>
<dbReference type="Pfam" id="PF00892">
    <property type="entry name" value="EamA"/>
    <property type="match status" value="2"/>
</dbReference>
<dbReference type="InterPro" id="IPR004626">
    <property type="entry name" value="RarD"/>
</dbReference>
<dbReference type="InterPro" id="IPR000620">
    <property type="entry name" value="EamA_dom"/>
</dbReference>
<feature type="transmembrane region" description="Helical" evidence="8">
    <location>
        <begin position="127"/>
        <end position="143"/>
    </location>
</feature>
<dbReference type="EMBL" id="JACHWJ010000004">
    <property type="protein sequence ID" value="MBB2958713.1"/>
    <property type="molecule type" value="Genomic_DNA"/>
</dbReference>
<evidence type="ECO:0000313" key="10">
    <source>
        <dbReference type="EMBL" id="MBB2958713.1"/>
    </source>
</evidence>
<feature type="transmembrane region" description="Helical" evidence="8">
    <location>
        <begin position="102"/>
        <end position="120"/>
    </location>
</feature>
<keyword evidence="5 8" id="KW-0812">Transmembrane</keyword>
<feature type="transmembrane region" description="Helical" evidence="8">
    <location>
        <begin position="216"/>
        <end position="234"/>
    </location>
</feature>
<sequence length="312" mass="33580">MTESPRSGLWLAFSAYALWGFMPLYVVATAPTTPVELIAWRIILSVVFCLLGVLIMRAWRPFRELISKKRVVLGLGVAGVLVSANWLFYVQAVATGHTLDAALGYFLNPIVSVALGLVFLRERLRPLQWVAVGLSLVAVLVISLGYGRIPWLGLGVAMTFGLYGLVKKRVGVQADALSGLAVETTLILPIGAICLVWTILFGGGITFGTVSPANTGVLLFAGVVTSVPLLLFAAAARRLRLIELGLMQYIAPILQFVLAVAVFSEPMPLERWIGFAIVWVALILFTVDLVRTARLGAKIPSVADELGPPTRG</sequence>
<feature type="transmembrane region" description="Helical" evidence="8">
    <location>
        <begin position="246"/>
        <end position="266"/>
    </location>
</feature>
<dbReference type="AlphaFoldDB" id="A0A7W4YGI0"/>
<evidence type="ECO:0000256" key="4">
    <source>
        <dbReference type="ARBA" id="ARBA00022475"/>
    </source>
</evidence>
<feature type="transmembrane region" description="Helical" evidence="8">
    <location>
        <begin position="38"/>
        <end position="59"/>
    </location>
</feature>
<keyword evidence="7 8" id="KW-0472">Membrane</keyword>
<feature type="transmembrane region" description="Helical" evidence="8">
    <location>
        <begin position="7"/>
        <end position="26"/>
    </location>
</feature>
<evidence type="ECO:0000256" key="5">
    <source>
        <dbReference type="ARBA" id="ARBA00022692"/>
    </source>
</evidence>
<proteinExistence type="inferred from homology"/>
<evidence type="ECO:0000256" key="3">
    <source>
        <dbReference type="ARBA" id="ARBA00022448"/>
    </source>
</evidence>
<name>A0A7W4YGI0_9MICO</name>
<feature type="transmembrane region" description="Helical" evidence="8">
    <location>
        <begin position="149"/>
        <end position="166"/>
    </location>
</feature>
<accession>A0A7W4YGI0</accession>
<evidence type="ECO:0000259" key="9">
    <source>
        <dbReference type="Pfam" id="PF00892"/>
    </source>
</evidence>
<evidence type="ECO:0000313" key="11">
    <source>
        <dbReference type="Proteomes" id="UP000545286"/>
    </source>
</evidence>
<evidence type="ECO:0000256" key="6">
    <source>
        <dbReference type="ARBA" id="ARBA00022989"/>
    </source>
</evidence>
<evidence type="ECO:0000256" key="1">
    <source>
        <dbReference type="ARBA" id="ARBA00004651"/>
    </source>
</evidence>
<dbReference type="PANTHER" id="PTHR22911">
    <property type="entry name" value="ACYL-MALONYL CONDENSING ENZYME-RELATED"/>
    <property type="match status" value="1"/>
</dbReference>
<dbReference type="InterPro" id="IPR037185">
    <property type="entry name" value="EmrE-like"/>
</dbReference>
<dbReference type="NCBIfam" id="TIGR00688">
    <property type="entry name" value="rarD"/>
    <property type="match status" value="1"/>
</dbReference>
<dbReference type="RefSeq" id="WP_244157524.1">
    <property type="nucleotide sequence ID" value="NZ_CZJY01000070.1"/>
</dbReference>
<reference evidence="10 11" key="1">
    <citation type="submission" date="2020-08" db="EMBL/GenBank/DDBJ databases">
        <title>Sequencing the genomes of 1000 actinobacteria strains.</title>
        <authorList>
            <person name="Klenk H.-P."/>
        </authorList>
    </citation>
    <scope>NUCLEOTIDE SEQUENCE [LARGE SCALE GENOMIC DNA]</scope>
    <source>
        <strain evidence="10 11">DSM 20419</strain>
    </source>
</reference>
<feature type="transmembrane region" description="Helical" evidence="8">
    <location>
        <begin position="71"/>
        <end position="90"/>
    </location>
</feature>
<keyword evidence="4" id="KW-1003">Cell membrane</keyword>